<dbReference type="AlphaFoldDB" id="A0A1C3HIL8"/>
<protein>
    <submittedName>
        <fullName evidence="2">D-tagatose-1,6-bisphosphate aldolase subunit KbaZ</fullName>
    </submittedName>
</protein>
<dbReference type="InterPro" id="IPR012062">
    <property type="entry name" value="GatZ/KbaZ-like"/>
</dbReference>
<dbReference type="GO" id="GO:2001059">
    <property type="term" value="P:D-tagatose 6-phosphate catabolic process"/>
    <property type="evidence" value="ECO:0007669"/>
    <property type="project" value="UniProtKB-UniPathway"/>
</dbReference>
<dbReference type="UniPathway" id="UPA00704">
    <property type="reaction ID" value="UER00716"/>
</dbReference>
<dbReference type="PANTHER" id="PTHR32502:SF2">
    <property type="entry name" value="D-TAGATOSE-1,6-BISPHOSPHATE ALDOLASE SUBUNIT KBAZ"/>
    <property type="match status" value="1"/>
</dbReference>
<dbReference type="SUPFAM" id="SSF51569">
    <property type="entry name" value="Aldolase"/>
    <property type="match status" value="1"/>
</dbReference>
<name>A0A1C3HIL8_SERMA</name>
<dbReference type="Gene3D" id="1.10.400.20">
    <property type="entry name" value="putative tagatose 6-phosphate kinase domain like"/>
    <property type="match status" value="1"/>
</dbReference>
<dbReference type="InterPro" id="IPR013785">
    <property type="entry name" value="Aldolase_TIM"/>
</dbReference>
<dbReference type="GO" id="GO:0005975">
    <property type="term" value="P:carbohydrate metabolic process"/>
    <property type="evidence" value="ECO:0007669"/>
    <property type="project" value="InterPro"/>
</dbReference>
<gene>
    <name evidence="2" type="primary">kbaZ</name>
    <name evidence="2" type="ORF">PWN146_03567</name>
</gene>
<dbReference type="InterPro" id="IPR050303">
    <property type="entry name" value="GatZ_KbaZ_carbometab"/>
</dbReference>
<dbReference type="EMBL" id="LT575490">
    <property type="protein sequence ID" value="SAY44848.1"/>
    <property type="molecule type" value="Genomic_DNA"/>
</dbReference>
<dbReference type="PANTHER" id="PTHR32502">
    <property type="entry name" value="N-ACETYLGALACTOSAMINE PERMEASE II COMPONENT-RELATED"/>
    <property type="match status" value="1"/>
</dbReference>
<comment type="pathway">
    <text evidence="1">Carbohydrate metabolism; D-tagatose 6-phosphate degradation; D-glyceraldehyde 3-phosphate and glycerone phosphate from D-tagatose 6-phosphate: step 2/2.</text>
</comment>
<dbReference type="Pfam" id="PF08013">
    <property type="entry name" value="GatZ_KbaZ-like"/>
    <property type="match status" value="1"/>
</dbReference>
<sequence length="427" mass="47813">MQQLLQLVEQHKAGMPVGIFSVCSAHPWVLKAALRQAKARGTPVLVEATSNQVNQFGGYTGQTATQFRDALWRLADEVGLARERVWLGGDHLGPNAWQDRPAQEAMALAETLIDDYVRAGFRKIHLDCSMSCAGDPSPLGDATVAERAARLCAVAERAWAQSGGEAPVYVIGTEVPVPGGAQEALAGLQVTTPQAVAQTLETHRIAWQKAELNDAWQRTIALVVQPGVEFDHHSVEHYQPQRADALSHFIERQPGMIYEAHSTDYQPPQAYRQLVRDHFAILKVGPALTFALREALFALDRIEREWLGERQSAQLCATLEQVMREQPQQWSRYYHGTPHQQYLDRHYSLSDRVRYYWPQPQVQQAVDGLLDNLRRSPAPLALLSQYLPDQARALNAGELSADPQEWVLHKVTQVLDDYHAACYPEGR</sequence>
<dbReference type="GO" id="GO:0005886">
    <property type="term" value="C:plasma membrane"/>
    <property type="evidence" value="ECO:0007669"/>
    <property type="project" value="TreeGrafter"/>
</dbReference>
<accession>A0A1C3HIL8</accession>
<evidence type="ECO:0000313" key="2">
    <source>
        <dbReference type="EMBL" id="SAY44848.1"/>
    </source>
</evidence>
<dbReference type="Gene3D" id="3.20.20.70">
    <property type="entry name" value="Aldolase class I"/>
    <property type="match status" value="1"/>
</dbReference>
<dbReference type="GO" id="GO:0009401">
    <property type="term" value="P:phosphoenolpyruvate-dependent sugar phosphotransferase system"/>
    <property type="evidence" value="ECO:0007669"/>
    <property type="project" value="TreeGrafter"/>
</dbReference>
<organism evidence="2">
    <name type="scientific">Serratia marcescens</name>
    <dbReference type="NCBI Taxonomy" id="615"/>
    <lineage>
        <taxon>Bacteria</taxon>
        <taxon>Pseudomonadati</taxon>
        <taxon>Pseudomonadota</taxon>
        <taxon>Gammaproteobacteria</taxon>
        <taxon>Enterobacterales</taxon>
        <taxon>Yersiniaceae</taxon>
        <taxon>Serratia</taxon>
    </lineage>
</organism>
<dbReference type="NCBIfam" id="TIGR02810">
    <property type="entry name" value="agaZ_gatZ"/>
    <property type="match status" value="1"/>
</dbReference>
<reference evidence="2" key="1">
    <citation type="submission" date="2016-05" db="EMBL/GenBank/DDBJ databases">
        <authorList>
            <person name="Cock P.J.A."/>
            <person name="Cock P.J.A."/>
        </authorList>
    </citation>
    <scope>NUCLEOTIDE SEQUENCE</scope>
    <source>
        <strain evidence="2">PWN146_assembly</strain>
    </source>
</reference>
<dbReference type="PIRSF" id="PIRSF009264">
    <property type="entry name" value="TagBP_ald_AgaZ"/>
    <property type="match status" value="1"/>
</dbReference>
<proteinExistence type="predicted"/>
<evidence type="ECO:0000256" key="1">
    <source>
        <dbReference type="ARBA" id="ARBA00005191"/>
    </source>
</evidence>